<gene>
    <name evidence="2" type="ORF">GGR39_000885</name>
</gene>
<dbReference type="Proteomes" id="UP000561459">
    <property type="component" value="Unassembled WGS sequence"/>
</dbReference>
<evidence type="ECO:0000313" key="2">
    <source>
        <dbReference type="EMBL" id="MBB3939245.1"/>
    </source>
</evidence>
<name>A0A7W6BZC4_9SPHN</name>
<protein>
    <submittedName>
        <fullName evidence="2">Uncharacterized protein</fullName>
    </submittedName>
</protein>
<evidence type="ECO:0000313" key="3">
    <source>
        <dbReference type="Proteomes" id="UP000561459"/>
    </source>
</evidence>
<feature type="compositionally biased region" description="Basic and acidic residues" evidence="1">
    <location>
        <begin position="145"/>
        <end position="162"/>
    </location>
</feature>
<feature type="region of interest" description="Disordered" evidence="1">
    <location>
        <begin position="97"/>
        <end position="121"/>
    </location>
</feature>
<reference evidence="2 3" key="1">
    <citation type="submission" date="2020-08" db="EMBL/GenBank/DDBJ databases">
        <title>Genomic Encyclopedia of Type Strains, Phase IV (KMG-IV): sequencing the most valuable type-strain genomes for metagenomic binning, comparative biology and taxonomic classification.</title>
        <authorList>
            <person name="Goeker M."/>
        </authorList>
    </citation>
    <scope>NUCLEOTIDE SEQUENCE [LARGE SCALE GENOMIC DNA]</scope>
    <source>
        <strain evidence="2 3">DSM 27568</strain>
    </source>
</reference>
<proteinExistence type="predicted"/>
<feature type="compositionally biased region" description="Basic and acidic residues" evidence="1">
    <location>
        <begin position="111"/>
        <end position="121"/>
    </location>
</feature>
<organism evidence="2 3">
    <name type="scientific">Novosphingobium fluoreni</name>
    <dbReference type="NCBI Taxonomy" id="1391222"/>
    <lineage>
        <taxon>Bacteria</taxon>
        <taxon>Pseudomonadati</taxon>
        <taxon>Pseudomonadota</taxon>
        <taxon>Alphaproteobacteria</taxon>
        <taxon>Sphingomonadales</taxon>
        <taxon>Sphingomonadaceae</taxon>
        <taxon>Novosphingobium</taxon>
    </lineage>
</organism>
<keyword evidence="3" id="KW-1185">Reference proteome</keyword>
<feature type="compositionally biased region" description="Low complexity" evidence="1">
    <location>
        <begin position="200"/>
        <end position="213"/>
    </location>
</feature>
<evidence type="ECO:0000256" key="1">
    <source>
        <dbReference type="SAM" id="MobiDB-lite"/>
    </source>
</evidence>
<accession>A0A7W6BZC4</accession>
<sequence length="230" mass="25533">MVSLAAMGVAVGAYLAVATIPAIAPYLQERRPAPIIVAGPENSVGQLATRPESAPDDGFGIRPGPVDGSLAIDLPEWTGRPLALMDMGRRAMDEWRSWTGRGEEPQAYDQSDDRRPEFREERRLEQGYGYRERWRQRQEPYGYVQRDDPRDFYGSDGERDYGYGRWFPPPEEPAYSTSEAFTQRLAPRAQEPRANPPGSAADPGQDAAALAAQRAREAARDVRAAENALP</sequence>
<dbReference type="RefSeq" id="WP_183616057.1">
    <property type="nucleotide sequence ID" value="NZ_JACIDY010000002.1"/>
</dbReference>
<dbReference type="AlphaFoldDB" id="A0A7W6BZC4"/>
<feature type="compositionally biased region" description="Basic and acidic residues" evidence="1">
    <location>
        <begin position="214"/>
        <end position="224"/>
    </location>
</feature>
<feature type="region of interest" description="Disordered" evidence="1">
    <location>
        <begin position="141"/>
        <end position="230"/>
    </location>
</feature>
<dbReference type="EMBL" id="JACIDY010000002">
    <property type="protein sequence ID" value="MBB3939245.1"/>
    <property type="molecule type" value="Genomic_DNA"/>
</dbReference>
<comment type="caution">
    <text evidence="2">The sequence shown here is derived from an EMBL/GenBank/DDBJ whole genome shotgun (WGS) entry which is preliminary data.</text>
</comment>